<dbReference type="CDD" id="cd07038">
    <property type="entry name" value="TPP_PYR_PDC_IPDC_like"/>
    <property type="match status" value="1"/>
</dbReference>
<keyword evidence="6 11" id="KW-0786">Thiamine pyrophosphate</keyword>
<feature type="domain" description="Thiamine pyrophosphate enzyme TPP-binding" evidence="13">
    <location>
        <begin position="413"/>
        <end position="550"/>
    </location>
</feature>
<dbReference type="EMBL" id="AM420319">
    <property type="protein sequence ID" value="CAM06616.1"/>
    <property type="molecule type" value="Genomic_DNA"/>
</dbReference>
<dbReference type="SUPFAM" id="SSF52518">
    <property type="entry name" value="Thiamin diphosphate-binding fold (THDP-binding)"/>
    <property type="match status" value="2"/>
</dbReference>
<evidence type="ECO:0000259" key="14">
    <source>
        <dbReference type="Pfam" id="PF02776"/>
    </source>
</evidence>
<dbReference type="PROSITE" id="PS00187">
    <property type="entry name" value="TPP_ENZYMES"/>
    <property type="match status" value="1"/>
</dbReference>
<comment type="cofactor">
    <cofactor evidence="1">
        <name>thiamine diphosphate</name>
        <dbReference type="ChEBI" id="CHEBI:58937"/>
    </cofactor>
</comment>
<feature type="binding site" evidence="10">
    <location>
        <position position="456"/>
    </location>
    <ligand>
        <name>Mg(2+)</name>
        <dbReference type="ChEBI" id="CHEBI:18420"/>
    </ligand>
</feature>
<evidence type="ECO:0000256" key="8">
    <source>
        <dbReference type="ARBA" id="ARBA00048578"/>
    </source>
</evidence>
<dbReference type="SUPFAM" id="SSF52467">
    <property type="entry name" value="DHS-like NAD/FAD-binding domain"/>
    <property type="match status" value="1"/>
</dbReference>
<evidence type="ECO:0000259" key="13">
    <source>
        <dbReference type="Pfam" id="PF02775"/>
    </source>
</evidence>
<dbReference type="PANTHER" id="PTHR43452">
    <property type="entry name" value="PYRUVATE DECARBOXYLASE"/>
    <property type="match status" value="1"/>
</dbReference>
<dbReference type="InterPro" id="IPR000399">
    <property type="entry name" value="TPP-bd_CS"/>
</dbReference>
<keyword evidence="3 10" id="KW-0479">Metal-binding</keyword>
<dbReference type="InterPro" id="IPR047214">
    <property type="entry name" value="TPP_PDC_IPDC"/>
</dbReference>
<dbReference type="InterPro" id="IPR012001">
    <property type="entry name" value="Thiamin_PyroP_enz_TPP-bd_dom"/>
</dbReference>
<dbReference type="GO" id="GO:0000949">
    <property type="term" value="P:aromatic amino acid family catabolic process to alcohol via Ehrlich pathway"/>
    <property type="evidence" value="ECO:0007669"/>
    <property type="project" value="TreeGrafter"/>
</dbReference>
<evidence type="ECO:0000256" key="6">
    <source>
        <dbReference type="ARBA" id="ARBA00023052"/>
    </source>
</evidence>
<proteinExistence type="inferred from homology"/>
<dbReference type="InterPro" id="IPR029035">
    <property type="entry name" value="DHS-like_NAD/FAD-binding_dom"/>
</dbReference>
<dbReference type="Pfam" id="PF02776">
    <property type="entry name" value="TPP_enzyme_N"/>
    <property type="match status" value="1"/>
</dbReference>
<organism evidence="15">
    <name type="scientific">[Candida] sonorensis</name>
    <dbReference type="NCBI Taxonomy" id="51926"/>
    <lineage>
        <taxon>Eukaryota</taxon>
        <taxon>Fungi</taxon>
        <taxon>Dikarya</taxon>
        <taxon>Ascomycota</taxon>
        <taxon>Saccharomycotina</taxon>
        <taxon>Pichiomycetes</taxon>
        <taxon>Pichiales</taxon>
        <taxon>Pichiaceae</taxon>
        <taxon>Ogataea</taxon>
        <taxon>Ogataea/Candida clade</taxon>
    </lineage>
</organism>
<comment type="similarity">
    <text evidence="2 11">Belongs to the TPP enzyme family.</text>
</comment>
<dbReference type="Pfam" id="PF02775">
    <property type="entry name" value="TPP_enzyme_C"/>
    <property type="match status" value="1"/>
</dbReference>
<keyword evidence="4" id="KW-0210">Decarboxylase</keyword>
<protein>
    <submittedName>
        <fullName evidence="15">Pyruvate decarboxylase</fullName>
    </submittedName>
</protein>
<dbReference type="InterPro" id="IPR011766">
    <property type="entry name" value="TPP_enzyme_TPP-bd"/>
</dbReference>
<dbReference type="Gene3D" id="3.40.50.1220">
    <property type="entry name" value="TPP-binding domain"/>
    <property type="match status" value="1"/>
</dbReference>
<keyword evidence="15" id="KW-0670">Pyruvate</keyword>
<evidence type="ECO:0000256" key="7">
    <source>
        <dbReference type="ARBA" id="ARBA00023239"/>
    </source>
</evidence>
<dbReference type="GO" id="GO:0004737">
    <property type="term" value="F:pyruvate decarboxylase activity"/>
    <property type="evidence" value="ECO:0007669"/>
    <property type="project" value="TreeGrafter"/>
</dbReference>
<gene>
    <name evidence="15" type="primary">pdc1</name>
</gene>
<keyword evidence="5 10" id="KW-0460">Magnesium</keyword>
<dbReference type="GO" id="GO:0005829">
    <property type="term" value="C:cytosol"/>
    <property type="evidence" value="ECO:0007669"/>
    <property type="project" value="TreeGrafter"/>
</dbReference>
<evidence type="ECO:0000256" key="5">
    <source>
        <dbReference type="ARBA" id="ARBA00022842"/>
    </source>
</evidence>
<dbReference type="GO" id="GO:0000287">
    <property type="term" value="F:magnesium ion binding"/>
    <property type="evidence" value="ECO:0007669"/>
    <property type="project" value="InterPro"/>
</dbReference>
<dbReference type="GO" id="GO:0005634">
    <property type="term" value="C:nucleus"/>
    <property type="evidence" value="ECO:0007669"/>
    <property type="project" value="TreeGrafter"/>
</dbReference>
<dbReference type="InterPro" id="IPR047213">
    <property type="entry name" value="TPP_PYR_PDC_IPDC-like"/>
</dbReference>
<evidence type="ECO:0000256" key="9">
    <source>
        <dbReference type="PIRSR" id="PIRSR036565-1"/>
    </source>
</evidence>
<keyword evidence="7" id="KW-0456">Lyase</keyword>
<name>S0BDX7_9ASCO</name>
<dbReference type="FunFam" id="3.40.50.970:FF:000024">
    <property type="entry name" value="Pyruvate decarboxylase isozyme"/>
    <property type="match status" value="1"/>
</dbReference>
<dbReference type="CDD" id="cd02005">
    <property type="entry name" value="TPP_PDC_IPDC"/>
    <property type="match status" value="1"/>
</dbReference>
<feature type="binding site" evidence="10">
    <location>
        <position position="483"/>
    </location>
    <ligand>
        <name>Mg(2+)</name>
        <dbReference type="ChEBI" id="CHEBI:18420"/>
    </ligand>
</feature>
<dbReference type="PANTHER" id="PTHR43452:SF30">
    <property type="entry name" value="PYRUVATE DECARBOXYLASE ISOZYME 1-RELATED"/>
    <property type="match status" value="1"/>
</dbReference>
<evidence type="ECO:0000313" key="15">
    <source>
        <dbReference type="EMBL" id="CAM06616.1"/>
    </source>
</evidence>
<dbReference type="InterPro" id="IPR029061">
    <property type="entry name" value="THDP-binding"/>
</dbReference>
<reference evidence="15" key="1">
    <citation type="journal article" date="2013" name="Microb. Cell Fact.">
        <title>Production of L-lactic acid by the yeast Candida sonorensis expressing heterologous bacterial and fungal lactate dehydrogenases.</title>
        <authorList>
            <person name="Ilmen M."/>
            <person name="Koivuranta K."/>
            <person name="Ruohonen L."/>
            <person name="Rajgarhia V."/>
            <person name="Suominen P."/>
            <person name="Penttila M."/>
        </authorList>
    </citation>
    <scope>NUCLEOTIDE SEQUENCE</scope>
    <source>
        <strain evidence="15">ATCC32109</strain>
    </source>
</reference>
<comment type="cofactor">
    <cofactor evidence="10">
        <name>Mg(2+)</name>
        <dbReference type="ChEBI" id="CHEBI:18420"/>
    </cofactor>
    <text evidence="10">Binds 1 Mg(2+) per subunit.</text>
</comment>
<accession>S0BDX7</accession>
<sequence length="575" mass="63911">MPETKRQKTLPSQITLGQYLFERLRQVNVKTVFGVPGDFNLALLDHIYEVDGLRWAGNANELNAAYSTDGYSRVNGFGAIVTTFGVGELSALNGIAGAYAEHVGLIHIVGTPSVSATQHKLLLHHTLGDSRFDVFKTISSAISAKLAAIDDINTAPALIDKLIQKGYTAKRPVYLAFPSNFVEEKVDSSLLNVPIDLNLYPNDVAAEEEIVEVVMEKIKESKNPVILVDACASRHDVRHLVERLANTTQYPVFTTPMGKSSFDEENPRFGGVYVGALSSPDVKATVESADLILSVGGLLSDFNTGSFSYEYHTNRVIEFHSDYCKVQKALYDNLHMKFVLERLDEELIKASLDYTPIPIPKSIQNYKQAESITTGDLHQEFLWKKLSYFLKSGDVIVTETGTSSFGIIQTHFPSNTIAISQVLWGSIGYSLPAATGATFALEEIDPSRKVILFIGDGSLQLTVQSISDLCRWNLKPYIFVLNNKGYTIEKLIHGPHAQYNQIQPWNHAKMLELFHGEAEYENIRVGKVEELNHLFDSAEFNKNDKIRVVELMLDEFDAPENLKAQAKISEKTNSA</sequence>
<dbReference type="PIRSF" id="PIRSF036565">
    <property type="entry name" value="Pyruvt_ip_decrb"/>
    <property type="match status" value="1"/>
</dbReference>
<dbReference type="GO" id="GO:0030976">
    <property type="term" value="F:thiamine pyrophosphate binding"/>
    <property type="evidence" value="ECO:0007669"/>
    <property type="project" value="InterPro"/>
</dbReference>
<dbReference type="InterPro" id="IPR012110">
    <property type="entry name" value="PDC/IPDC-like"/>
</dbReference>
<dbReference type="FunFam" id="3.40.50.970:FF:000019">
    <property type="entry name" value="Pyruvate decarboxylase isozyme"/>
    <property type="match status" value="1"/>
</dbReference>
<evidence type="ECO:0000256" key="1">
    <source>
        <dbReference type="ARBA" id="ARBA00001964"/>
    </source>
</evidence>
<feature type="binding site" evidence="9">
    <location>
        <position position="38"/>
    </location>
    <ligand>
        <name>pyruvate</name>
        <dbReference type="ChEBI" id="CHEBI:15361"/>
        <label>1</label>
        <note>substrate; ligand shared between two neighboring subunits</note>
    </ligand>
</feature>
<feature type="binding site" evidence="9">
    <location>
        <position position="125"/>
    </location>
    <ligand>
        <name>pyruvate</name>
        <dbReference type="ChEBI" id="CHEBI:15361"/>
        <label>1</label>
        <note>substrate; ligand shared between two neighboring subunits</note>
    </ligand>
</feature>
<dbReference type="InterPro" id="IPR012000">
    <property type="entry name" value="Thiamin_PyroP_enz_cen_dom"/>
</dbReference>
<evidence type="ECO:0000256" key="10">
    <source>
        <dbReference type="PIRSR" id="PIRSR036565-2"/>
    </source>
</evidence>
<comment type="catalytic activity">
    <reaction evidence="8">
        <text>pyruvate + H(+) = acetaldehyde + CO2</text>
        <dbReference type="Rhea" id="RHEA:45484"/>
        <dbReference type="ChEBI" id="CHEBI:15343"/>
        <dbReference type="ChEBI" id="CHEBI:15361"/>
        <dbReference type="ChEBI" id="CHEBI:15378"/>
        <dbReference type="ChEBI" id="CHEBI:16526"/>
    </reaction>
</comment>
<feature type="binding site" evidence="9">
    <location>
        <position position="167"/>
    </location>
    <ligand>
        <name>pyruvate</name>
        <dbReference type="ChEBI" id="CHEBI:15361"/>
        <label>2</label>
        <note>allosteric activator</note>
    </ligand>
</feature>
<dbReference type="AlphaFoldDB" id="S0BDX7"/>
<feature type="domain" description="Thiamine pyrophosphate enzyme central" evidence="12">
    <location>
        <begin position="212"/>
        <end position="329"/>
    </location>
</feature>
<evidence type="ECO:0000256" key="3">
    <source>
        <dbReference type="ARBA" id="ARBA00022723"/>
    </source>
</evidence>
<evidence type="ECO:0000256" key="11">
    <source>
        <dbReference type="RuleBase" id="RU362132"/>
    </source>
</evidence>
<evidence type="ECO:0000259" key="12">
    <source>
        <dbReference type="Pfam" id="PF00205"/>
    </source>
</evidence>
<feature type="domain" description="Thiamine pyrophosphate enzyme N-terminal TPP-binding" evidence="14">
    <location>
        <begin position="15"/>
        <end position="120"/>
    </location>
</feature>
<evidence type="ECO:0000256" key="2">
    <source>
        <dbReference type="ARBA" id="ARBA00007812"/>
    </source>
</evidence>
<dbReference type="Gene3D" id="3.40.50.970">
    <property type="match status" value="2"/>
</dbReference>
<feature type="binding site" evidence="9">
    <location>
        <position position="489"/>
    </location>
    <ligand>
        <name>pyruvate</name>
        <dbReference type="ChEBI" id="CHEBI:15361"/>
        <label>1</label>
        <note>substrate; ligand shared between two neighboring subunits</note>
    </ligand>
</feature>
<dbReference type="Pfam" id="PF00205">
    <property type="entry name" value="TPP_enzyme_M"/>
    <property type="match status" value="1"/>
</dbReference>
<evidence type="ECO:0000256" key="4">
    <source>
        <dbReference type="ARBA" id="ARBA00022793"/>
    </source>
</evidence>
<feature type="binding site" evidence="10">
    <location>
        <position position="485"/>
    </location>
    <ligand>
        <name>Mg(2+)</name>
        <dbReference type="ChEBI" id="CHEBI:18420"/>
    </ligand>
</feature>